<comment type="caution">
    <text evidence="3">The sequence shown here is derived from an EMBL/GenBank/DDBJ whole genome shotgun (WGS) entry which is preliminary data.</text>
</comment>
<keyword evidence="3" id="KW-0378">Hydrolase</keyword>
<evidence type="ECO:0000313" key="3">
    <source>
        <dbReference type="EMBL" id="MBP0493553.1"/>
    </source>
</evidence>
<protein>
    <submittedName>
        <fullName evidence="3">Dienelactone hydrolase family protein</fullName>
    </submittedName>
</protein>
<evidence type="ECO:0000256" key="1">
    <source>
        <dbReference type="SAM" id="SignalP"/>
    </source>
</evidence>
<dbReference type="SUPFAM" id="SSF53474">
    <property type="entry name" value="alpha/beta-Hydrolases"/>
    <property type="match status" value="1"/>
</dbReference>
<dbReference type="EMBL" id="JAGIZA010000006">
    <property type="protein sequence ID" value="MBP0493553.1"/>
    <property type="molecule type" value="Genomic_DNA"/>
</dbReference>
<evidence type="ECO:0000259" key="2">
    <source>
        <dbReference type="Pfam" id="PF01738"/>
    </source>
</evidence>
<dbReference type="Pfam" id="PF01738">
    <property type="entry name" value="DLH"/>
    <property type="match status" value="1"/>
</dbReference>
<dbReference type="GO" id="GO:0016787">
    <property type="term" value="F:hydrolase activity"/>
    <property type="evidence" value="ECO:0007669"/>
    <property type="project" value="UniProtKB-KW"/>
</dbReference>
<evidence type="ECO:0000313" key="4">
    <source>
        <dbReference type="Proteomes" id="UP000677537"/>
    </source>
</evidence>
<dbReference type="InterPro" id="IPR029058">
    <property type="entry name" value="AB_hydrolase_fold"/>
</dbReference>
<sequence length="299" mass="31437">MPSHRRHLALTLLAVSLAAGPQARAEDSQSVLVLSLAQAVEPPRLVPALLTLPSQKADGPPFPAVILVADAYEMDGRVAELSEILVEEGWATLQIDLDANSPDGHLASGTEIAMAADDAWAGAQQLTDVLAHLAERREIDARRVAVVGLGSGGRLALLAGADEVAYPVLGPYGPRFVAHAALYPGCAALLDDGYARPQPWTSAPAALFVPGQDTREPPGRCEALRRELTVAGRPAARWHDYPTASYGWDIGAAYGTRTVLLPLPGGGRIRTEADAGVAVDAAERLVSFLHPLLGRPGSR</sequence>
<keyword evidence="4" id="KW-1185">Reference proteome</keyword>
<dbReference type="Proteomes" id="UP000677537">
    <property type="component" value="Unassembled WGS sequence"/>
</dbReference>
<feature type="signal peptide" evidence="1">
    <location>
        <begin position="1"/>
        <end position="25"/>
    </location>
</feature>
<reference evidence="3" key="1">
    <citation type="submission" date="2021-03" db="EMBL/GenBank/DDBJ databases">
        <authorList>
            <person name="So Y."/>
        </authorList>
    </citation>
    <scope>NUCLEOTIDE SEQUENCE</scope>
    <source>
        <strain evidence="3">SG15</strain>
    </source>
</reference>
<accession>A0A940MXL5</accession>
<dbReference type="AlphaFoldDB" id="A0A940MXL5"/>
<keyword evidence="1" id="KW-0732">Signal</keyword>
<feature type="chain" id="PRO_5037957579" evidence="1">
    <location>
        <begin position="26"/>
        <end position="299"/>
    </location>
</feature>
<name>A0A940MXL5_9PROT</name>
<dbReference type="RefSeq" id="WP_209373919.1">
    <property type="nucleotide sequence ID" value="NZ_JAGIZA010000006.1"/>
</dbReference>
<dbReference type="InterPro" id="IPR002925">
    <property type="entry name" value="Dienelactn_hydro"/>
</dbReference>
<organism evidence="3 4">
    <name type="scientific">Roseomonas indoligenes</name>
    <dbReference type="NCBI Taxonomy" id="2820811"/>
    <lineage>
        <taxon>Bacteria</taxon>
        <taxon>Pseudomonadati</taxon>
        <taxon>Pseudomonadota</taxon>
        <taxon>Alphaproteobacteria</taxon>
        <taxon>Acetobacterales</taxon>
        <taxon>Roseomonadaceae</taxon>
        <taxon>Roseomonas</taxon>
    </lineage>
</organism>
<feature type="domain" description="Dienelactone hydrolase" evidence="2">
    <location>
        <begin position="56"/>
        <end position="165"/>
    </location>
</feature>
<gene>
    <name evidence="3" type="ORF">J5Y10_12275</name>
</gene>
<dbReference type="Gene3D" id="3.40.50.1820">
    <property type="entry name" value="alpha/beta hydrolase"/>
    <property type="match status" value="1"/>
</dbReference>
<proteinExistence type="predicted"/>